<evidence type="ECO:0000256" key="1">
    <source>
        <dbReference type="SAM" id="MobiDB-lite"/>
    </source>
</evidence>
<keyword evidence="3" id="KW-1185">Reference proteome</keyword>
<dbReference type="VEuPathDB" id="TriTrypDB:BSAL_49415"/>
<accession>A0A0S4IJV7</accession>
<dbReference type="AlphaFoldDB" id="A0A0S4IJV7"/>
<feature type="region of interest" description="Disordered" evidence="1">
    <location>
        <begin position="56"/>
        <end position="158"/>
    </location>
</feature>
<sequence length="158" mass="17540">MQYASPSRQLMIPPLAAASSSSSHSLMVSPISYRERAVPLITTTQHHQLLEALGSSELSFQNQRDVVGSGGSLASDSPSRYPPPSTAAVNNILSYDHHRLPPQYPRLQQQQQQQQRQQHQSSQQHSGANSFSIHSQQPAEHEKQYQQNQPTTATNLSF</sequence>
<name>A0A0S4IJV7_BODSA</name>
<feature type="compositionally biased region" description="Low complexity" evidence="1">
    <location>
        <begin position="105"/>
        <end position="126"/>
    </location>
</feature>
<dbReference type="Proteomes" id="UP000051952">
    <property type="component" value="Unassembled WGS sequence"/>
</dbReference>
<gene>
    <name evidence="2" type="ORF">BSAL_49415</name>
</gene>
<feature type="compositionally biased region" description="Polar residues" evidence="1">
    <location>
        <begin position="145"/>
        <end position="158"/>
    </location>
</feature>
<protein>
    <submittedName>
        <fullName evidence="2">Uncharacterized protein</fullName>
    </submittedName>
</protein>
<feature type="compositionally biased region" description="Polar residues" evidence="1">
    <location>
        <begin position="127"/>
        <end position="138"/>
    </location>
</feature>
<reference evidence="3" key="1">
    <citation type="submission" date="2015-09" db="EMBL/GenBank/DDBJ databases">
        <authorList>
            <consortium name="Pathogen Informatics"/>
        </authorList>
    </citation>
    <scope>NUCLEOTIDE SEQUENCE [LARGE SCALE GENOMIC DNA]</scope>
    <source>
        <strain evidence="3">Lake Konstanz</strain>
    </source>
</reference>
<evidence type="ECO:0000313" key="3">
    <source>
        <dbReference type="Proteomes" id="UP000051952"/>
    </source>
</evidence>
<dbReference type="EMBL" id="CYKH01000017">
    <property type="protein sequence ID" value="CUE59748.1"/>
    <property type="molecule type" value="Genomic_DNA"/>
</dbReference>
<proteinExistence type="predicted"/>
<evidence type="ECO:0000313" key="2">
    <source>
        <dbReference type="EMBL" id="CUE59748.1"/>
    </source>
</evidence>
<organism evidence="2 3">
    <name type="scientific">Bodo saltans</name>
    <name type="common">Flagellated protozoan</name>
    <dbReference type="NCBI Taxonomy" id="75058"/>
    <lineage>
        <taxon>Eukaryota</taxon>
        <taxon>Discoba</taxon>
        <taxon>Euglenozoa</taxon>
        <taxon>Kinetoplastea</taxon>
        <taxon>Metakinetoplastina</taxon>
        <taxon>Eubodonida</taxon>
        <taxon>Bodonidae</taxon>
        <taxon>Bodo</taxon>
    </lineage>
</organism>